<dbReference type="InterPro" id="IPR036265">
    <property type="entry name" value="HIT-like_sf"/>
</dbReference>
<dbReference type="InterPro" id="IPR001310">
    <property type="entry name" value="Histidine_triad_HIT"/>
</dbReference>
<dbReference type="Gene3D" id="3.30.428.10">
    <property type="entry name" value="HIT-like"/>
    <property type="match status" value="1"/>
</dbReference>
<dbReference type="PANTHER" id="PTHR46648">
    <property type="entry name" value="HIT FAMILY PROTEIN 1"/>
    <property type="match status" value="1"/>
</dbReference>
<dbReference type="EMBL" id="CAFBMW010000070">
    <property type="protein sequence ID" value="CAB4967138.1"/>
    <property type="molecule type" value="Genomic_DNA"/>
</dbReference>
<proteinExistence type="predicted"/>
<evidence type="ECO:0000259" key="1">
    <source>
        <dbReference type="PROSITE" id="PS51084"/>
    </source>
</evidence>
<accession>A0A6J7LFK8</accession>
<dbReference type="PANTHER" id="PTHR46648:SF1">
    <property type="entry name" value="ADENOSINE 5'-MONOPHOSPHORAMIDASE HNT1"/>
    <property type="match status" value="1"/>
</dbReference>
<evidence type="ECO:0000313" key="2">
    <source>
        <dbReference type="EMBL" id="CAB4967138.1"/>
    </source>
</evidence>
<dbReference type="SUPFAM" id="SSF54197">
    <property type="entry name" value="HIT-like"/>
    <property type="match status" value="1"/>
</dbReference>
<dbReference type="PROSITE" id="PS51084">
    <property type="entry name" value="HIT_2"/>
    <property type="match status" value="1"/>
</dbReference>
<sequence length="158" mass="18007">MRTHEPDDYDCPFCRIQQGGHDEHNQPGDVVAVTDLAYARISPKWWPGNPGAALVIPRGHHENLYSIPTDVGHAVWDLTQRVAVAMRTAYDCEGTSTRQHNEPAGNQDVWHLHVHVFPRHGDDRLYEQHRSTRWVTAQEREPYADRLAGALDLPRTFG</sequence>
<reference evidence="2" key="1">
    <citation type="submission" date="2020-05" db="EMBL/GenBank/DDBJ databases">
        <authorList>
            <person name="Chiriac C."/>
            <person name="Salcher M."/>
            <person name="Ghai R."/>
            <person name="Kavagutti S V."/>
        </authorList>
    </citation>
    <scope>NUCLEOTIDE SEQUENCE</scope>
</reference>
<feature type="domain" description="HIT" evidence="1">
    <location>
        <begin position="47"/>
        <end position="126"/>
    </location>
</feature>
<organism evidence="2">
    <name type="scientific">freshwater metagenome</name>
    <dbReference type="NCBI Taxonomy" id="449393"/>
    <lineage>
        <taxon>unclassified sequences</taxon>
        <taxon>metagenomes</taxon>
        <taxon>ecological metagenomes</taxon>
    </lineage>
</organism>
<protein>
    <submittedName>
        <fullName evidence="2">Unannotated protein</fullName>
    </submittedName>
</protein>
<name>A0A6J7LFK8_9ZZZZ</name>
<gene>
    <name evidence="2" type="ORF">UFOPK3662_03964</name>
</gene>
<dbReference type="AlphaFoldDB" id="A0A6J7LFK8"/>
<dbReference type="Pfam" id="PF01230">
    <property type="entry name" value="HIT"/>
    <property type="match status" value="1"/>
</dbReference>
<dbReference type="InterPro" id="IPR011146">
    <property type="entry name" value="HIT-like"/>
</dbReference>
<dbReference type="GO" id="GO:0003824">
    <property type="term" value="F:catalytic activity"/>
    <property type="evidence" value="ECO:0007669"/>
    <property type="project" value="InterPro"/>
</dbReference>
<dbReference type="GO" id="GO:0009117">
    <property type="term" value="P:nucleotide metabolic process"/>
    <property type="evidence" value="ECO:0007669"/>
    <property type="project" value="TreeGrafter"/>
</dbReference>